<name>A0A1G6GJ70_9GAMM</name>
<gene>
    <name evidence="2" type="ORF">SAMN05421733_101259</name>
</gene>
<proteinExistence type="predicted"/>
<dbReference type="Pfam" id="PF08410">
    <property type="entry name" value="DUF1737"/>
    <property type="match status" value="1"/>
</dbReference>
<evidence type="ECO:0000313" key="3">
    <source>
        <dbReference type="Proteomes" id="UP000242501"/>
    </source>
</evidence>
<dbReference type="OrthoDB" id="9809803at2"/>
<sequence>MKLYRYLTGADDSAFCARVSKALNRGWILHGAPTMTFNGSQVIVGQVICKETDEEFNEDTDMITVLKVAS</sequence>
<protein>
    <recommendedName>
        <fullName evidence="1">DUF1737 domain-containing protein</fullName>
    </recommendedName>
</protein>
<dbReference type="Proteomes" id="UP000242501">
    <property type="component" value="Unassembled WGS sequence"/>
</dbReference>
<organism evidence="2 3">
    <name type="scientific">Acinetobacter boissieri</name>
    <dbReference type="NCBI Taxonomy" id="1219383"/>
    <lineage>
        <taxon>Bacteria</taxon>
        <taxon>Pseudomonadati</taxon>
        <taxon>Pseudomonadota</taxon>
        <taxon>Gammaproteobacteria</taxon>
        <taxon>Moraxellales</taxon>
        <taxon>Moraxellaceae</taxon>
        <taxon>Acinetobacter</taxon>
    </lineage>
</organism>
<dbReference type="STRING" id="1219383.SAMN05421733_101259"/>
<feature type="domain" description="DUF1737" evidence="1">
    <location>
        <begin position="1"/>
        <end position="51"/>
    </location>
</feature>
<dbReference type="InterPro" id="IPR013619">
    <property type="entry name" value="DUF1737"/>
</dbReference>
<reference evidence="3" key="1">
    <citation type="submission" date="2016-09" db="EMBL/GenBank/DDBJ databases">
        <authorList>
            <person name="Varghese N."/>
            <person name="Submissions S."/>
        </authorList>
    </citation>
    <scope>NUCLEOTIDE SEQUENCE [LARGE SCALE GENOMIC DNA]</scope>
    <source>
        <strain evidence="3">ANC 4422</strain>
    </source>
</reference>
<evidence type="ECO:0000259" key="1">
    <source>
        <dbReference type="Pfam" id="PF08410"/>
    </source>
</evidence>
<evidence type="ECO:0000313" key="2">
    <source>
        <dbReference type="EMBL" id="SDB82061.1"/>
    </source>
</evidence>
<dbReference type="EMBL" id="FMYL01000001">
    <property type="protein sequence ID" value="SDB82061.1"/>
    <property type="molecule type" value="Genomic_DNA"/>
</dbReference>
<dbReference type="RefSeq" id="WP_092746523.1">
    <property type="nucleotide sequence ID" value="NZ_FMYL01000001.1"/>
</dbReference>
<keyword evidence="3" id="KW-1185">Reference proteome</keyword>
<dbReference type="AlphaFoldDB" id="A0A1G6GJ70"/>
<accession>A0A1G6GJ70</accession>